<name>A0AB39BXV4_9BACI</name>
<keyword evidence="3" id="KW-0975">Bacterial flagellum</keyword>
<protein>
    <submittedName>
        <fullName evidence="5">Flagellin</fullName>
    </submittedName>
</protein>
<keyword evidence="5" id="KW-0966">Cell projection</keyword>
<dbReference type="InterPro" id="IPR001492">
    <property type="entry name" value="Flagellin"/>
</dbReference>
<dbReference type="RefSeq" id="WP_368506051.1">
    <property type="nucleotide sequence ID" value="NZ_CP162551.1"/>
</dbReference>
<keyword evidence="5" id="KW-0282">Flagellum</keyword>
<feature type="domain" description="Flagellin C-terminal" evidence="4">
    <location>
        <begin position="14"/>
        <end position="97"/>
    </location>
</feature>
<comment type="similarity">
    <text evidence="2">Belongs to the bacterial flagellin family.</text>
</comment>
<evidence type="ECO:0000259" key="4">
    <source>
        <dbReference type="Pfam" id="PF00700"/>
    </source>
</evidence>
<dbReference type="EMBL" id="CP162551">
    <property type="protein sequence ID" value="XDI38845.1"/>
    <property type="molecule type" value="Genomic_DNA"/>
</dbReference>
<keyword evidence="5" id="KW-0969">Cilium</keyword>
<proteinExistence type="inferred from homology"/>
<dbReference type="Pfam" id="PF00700">
    <property type="entry name" value="Flagellin_C"/>
    <property type="match status" value="1"/>
</dbReference>
<organism evidence="5">
    <name type="scientific">Alkalihalophilus sp. As8PL</name>
    <dbReference type="NCBI Taxonomy" id="3237103"/>
    <lineage>
        <taxon>Bacteria</taxon>
        <taxon>Bacillati</taxon>
        <taxon>Bacillota</taxon>
        <taxon>Bacilli</taxon>
        <taxon>Bacillales</taxon>
        <taxon>Bacillaceae</taxon>
        <taxon>Alkalihalophilus</taxon>
    </lineage>
</organism>
<dbReference type="GO" id="GO:0009288">
    <property type="term" value="C:bacterial-type flagellum"/>
    <property type="evidence" value="ECO:0007669"/>
    <property type="project" value="UniProtKB-SubCell"/>
</dbReference>
<evidence type="ECO:0000256" key="1">
    <source>
        <dbReference type="ARBA" id="ARBA00004365"/>
    </source>
</evidence>
<dbReference type="SUPFAM" id="SSF64518">
    <property type="entry name" value="Phase 1 flagellin"/>
    <property type="match status" value="1"/>
</dbReference>
<accession>A0AB39BXV4</accession>
<sequence>METASSGKEISRYLDKLDVHINNVLTERANLGARINRVEMIENRVLEQEIIAKRILSENEDADMEKVIIDLQTQESVHRAAMAVGARVIQPSLLDFLR</sequence>
<evidence type="ECO:0000313" key="5">
    <source>
        <dbReference type="EMBL" id="XDI38845.1"/>
    </source>
</evidence>
<gene>
    <name evidence="5" type="ORF">AB3N04_13485</name>
</gene>
<dbReference type="Gene3D" id="1.20.1330.10">
    <property type="entry name" value="f41 fragment of flagellin, N-terminal domain"/>
    <property type="match status" value="1"/>
</dbReference>
<dbReference type="PANTHER" id="PTHR42792:SF1">
    <property type="entry name" value="FLAGELLAR HOOK-ASSOCIATED PROTEIN 3"/>
    <property type="match status" value="1"/>
</dbReference>
<dbReference type="AlphaFoldDB" id="A0AB39BXV4"/>
<dbReference type="GO" id="GO:0005198">
    <property type="term" value="F:structural molecule activity"/>
    <property type="evidence" value="ECO:0007669"/>
    <property type="project" value="InterPro"/>
</dbReference>
<dbReference type="PANTHER" id="PTHR42792">
    <property type="entry name" value="FLAGELLIN"/>
    <property type="match status" value="1"/>
</dbReference>
<dbReference type="InterPro" id="IPR046358">
    <property type="entry name" value="Flagellin_C"/>
</dbReference>
<evidence type="ECO:0000256" key="2">
    <source>
        <dbReference type="ARBA" id="ARBA00005709"/>
    </source>
</evidence>
<reference evidence="5" key="1">
    <citation type="submission" date="2024-07" db="EMBL/GenBank/DDBJ databases">
        <title>Identification and characteristics of an arsenic-resistant bacterial isolate, which belongs to a novel species.</title>
        <authorList>
            <person name="Juszczyk A."/>
            <person name="Kowalczyk A."/>
            <person name="Was K."/>
            <person name="Kosowicz W."/>
            <person name="Budzyn A."/>
            <person name="Latowski D."/>
        </authorList>
    </citation>
    <scope>NUCLEOTIDE SEQUENCE</scope>
    <source>
        <strain evidence="5">As8PL</strain>
    </source>
</reference>
<comment type="subcellular location">
    <subcellularLocation>
        <location evidence="1">Bacterial flagellum</location>
    </subcellularLocation>
</comment>
<evidence type="ECO:0000256" key="3">
    <source>
        <dbReference type="ARBA" id="ARBA00023143"/>
    </source>
</evidence>